<dbReference type="Proteomes" id="UP000257109">
    <property type="component" value="Unassembled WGS sequence"/>
</dbReference>
<keyword evidence="5" id="KW-1185">Reference proteome</keyword>
<dbReference type="Gene3D" id="3.40.50.720">
    <property type="entry name" value="NAD(P)-binding Rossmann-like Domain"/>
    <property type="match status" value="3"/>
</dbReference>
<proteinExistence type="inferred from homology"/>
<keyword evidence="3" id="KW-0560">Oxidoreductase</keyword>
<dbReference type="CDD" id="cd05324">
    <property type="entry name" value="carb_red_PTCR-like_SDR_c"/>
    <property type="match status" value="1"/>
</dbReference>
<evidence type="ECO:0000313" key="4">
    <source>
        <dbReference type="EMBL" id="RDX62009.1"/>
    </source>
</evidence>
<dbReference type="PRINTS" id="PR00080">
    <property type="entry name" value="SDRFAMILY"/>
</dbReference>
<dbReference type="InterPro" id="IPR002347">
    <property type="entry name" value="SDR_fam"/>
</dbReference>
<dbReference type="InterPro" id="IPR020904">
    <property type="entry name" value="Sc_DH/Rdtase_CS"/>
</dbReference>
<organism evidence="4 5">
    <name type="scientific">Mucuna pruriens</name>
    <name type="common">Velvet bean</name>
    <name type="synonym">Dolichos pruriens</name>
    <dbReference type="NCBI Taxonomy" id="157652"/>
    <lineage>
        <taxon>Eukaryota</taxon>
        <taxon>Viridiplantae</taxon>
        <taxon>Streptophyta</taxon>
        <taxon>Embryophyta</taxon>
        <taxon>Tracheophyta</taxon>
        <taxon>Spermatophyta</taxon>
        <taxon>Magnoliopsida</taxon>
        <taxon>eudicotyledons</taxon>
        <taxon>Gunneridae</taxon>
        <taxon>Pentapetalae</taxon>
        <taxon>rosids</taxon>
        <taxon>fabids</taxon>
        <taxon>Fabales</taxon>
        <taxon>Fabaceae</taxon>
        <taxon>Papilionoideae</taxon>
        <taxon>50 kb inversion clade</taxon>
        <taxon>NPAAA clade</taxon>
        <taxon>indigoferoid/millettioid clade</taxon>
        <taxon>Phaseoleae</taxon>
        <taxon>Mucuna</taxon>
    </lineage>
</organism>
<dbReference type="InterPro" id="IPR045313">
    <property type="entry name" value="CBR1-like"/>
</dbReference>
<dbReference type="InterPro" id="IPR036291">
    <property type="entry name" value="NAD(P)-bd_dom_sf"/>
</dbReference>
<dbReference type="Pfam" id="PF00106">
    <property type="entry name" value="adh_short"/>
    <property type="match status" value="3"/>
</dbReference>
<dbReference type="EMBL" id="QJKJ01015752">
    <property type="protein sequence ID" value="RDX62009.1"/>
    <property type="molecule type" value="Genomic_DNA"/>
</dbReference>
<dbReference type="PANTHER" id="PTHR43490">
    <property type="entry name" value="(+)-NEOMENTHOL DEHYDROGENASE"/>
    <property type="match status" value="1"/>
</dbReference>
<dbReference type="OrthoDB" id="1933717at2759"/>
<evidence type="ECO:0000256" key="3">
    <source>
        <dbReference type="ARBA" id="ARBA00023002"/>
    </source>
</evidence>
<evidence type="ECO:0000256" key="2">
    <source>
        <dbReference type="ARBA" id="ARBA00022857"/>
    </source>
</evidence>
<dbReference type="PROSITE" id="PS00061">
    <property type="entry name" value="ADH_SHORT"/>
    <property type="match status" value="2"/>
</dbReference>
<comment type="caution">
    <text evidence="4">The sequence shown here is derived from an EMBL/GenBank/DDBJ whole genome shotgun (WGS) entry which is preliminary data.</text>
</comment>
<reference evidence="4" key="1">
    <citation type="submission" date="2018-05" db="EMBL/GenBank/DDBJ databases">
        <title>Draft genome of Mucuna pruriens seed.</title>
        <authorList>
            <person name="Nnadi N.E."/>
            <person name="Vos R."/>
            <person name="Hasami M.H."/>
            <person name="Devisetty U.K."/>
            <person name="Aguiy J.C."/>
        </authorList>
    </citation>
    <scope>NUCLEOTIDE SEQUENCE [LARGE SCALE GENOMIC DNA]</scope>
    <source>
        <strain evidence="4">JCA_2017</strain>
    </source>
</reference>
<evidence type="ECO:0000256" key="1">
    <source>
        <dbReference type="ARBA" id="ARBA00006484"/>
    </source>
</evidence>
<dbReference type="GO" id="GO:0016616">
    <property type="term" value="F:oxidoreductase activity, acting on the CH-OH group of donors, NAD or NADP as acceptor"/>
    <property type="evidence" value="ECO:0007669"/>
    <property type="project" value="InterPro"/>
</dbReference>
<dbReference type="Pfam" id="PF13561">
    <property type="entry name" value="adh_short_C2"/>
    <property type="match status" value="1"/>
</dbReference>
<keyword evidence="2" id="KW-0521">NADP</keyword>
<comment type="similarity">
    <text evidence="1">Belongs to the short-chain dehydrogenases/reductases (SDR) family.</text>
</comment>
<name>A0A371E7N2_MUCPR</name>
<dbReference type="AlphaFoldDB" id="A0A371E7N2"/>
<evidence type="ECO:0000313" key="5">
    <source>
        <dbReference type="Proteomes" id="UP000257109"/>
    </source>
</evidence>
<accession>A0A371E7N2</accession>
<dbReference type="FunFam" id="3.40.50.720:FF:000312">
    <property type="entry name" value="(+)-neomenthol dehydrogenase"/>
    <property type="match status" value="1"/>
</dbReference>
<dbReference type="SUPFAM" id="SSF51735">
    <property type="entry name" value="NAD(P)-binding Rossmann-fold domains"/>
    <property type="match status" value="3"/>
</dbReference>
<sequence length="792" mass="88022">MAEAKLRYAVVSGANKGIGFETVKELASNGVKVMLTARDEKRGHEAIERLKEYGLSELVIFHQLDVTHSASIASLVHFVRTQFGKLDILVNNAGISGVNLDEMEGSIIKLEELTQTYELAEKCLTTNYYGAKKTTEAFLPLLQLSNSPRIVNVSSRGGLLKNIASEWAKGMFDDAENLTEERIDEVLKEFIKDFKQNSLENNGWPTFLAANRVSKAALNSYTRTVAKKHPNMCSNCVSWFCQKESSNFSMILNAHFEFKYAVVTGANKGIGFGMCKKLASSGIVVVLTARDKERGLKAVEKLKGFGLSDLLVFHQLDVDDPASVATLADFIKTQFGKLDILVNNAGVTGGKLLDADAFLRKRNGEQIEWNEVGYQTYELAEKCVETNFYGVARVTEALVPLLQLSTSPRIINISSRAGLLKNISNEWARTMLSEIENLTREKIDGVLKEFQKDYKEGSLEIKGWPAFASAYTMSKAALNAYTRIMAKKYPHFHINSVCPGFVKTDMNNNTGQLSIDEGAETPVMLALLPNSGPSGCFFYQGEASNCHRSKQRDRIWDMQAFVVLTARDEKRGIEAVEKLKEFGLSDQVVFHQLDVTDPKSIESLANFIKTHFGKLDILEKVANVDWRKITTQNYESAEAGIRTNYYGAKLMCEAFIPLLELSNSPRIVNVSSSMGKLEKIPNEWARGVLSNVESLTEEKVDEVLNNFLKDFKEGSLETKGWPHIFSAYVVSKAALTAYTRILAKKYPSFCINAVCPGFVKTDLNYNTGYISVDEGAESVVRLALLPDGGKFL</sequence>
<dbReference type="GO" id="GO:0016020">
    <property type="term" value="C:membrane"/>
    <property type="evidence" value="ECO:0007669"/>
    <property type="project" value="TreeGrafter"/>
</dbReference>
<protein>
    <submittedName>
        <fullName evidence="4">(+)-neomenthol dehydrogenase</fullName>
    </submittedName>
</protein>
<dbReference type="PRINTS" id="PR00081">
    <property type="entry name" value="GDHRDH"/>
</dbReference>
<gene>
    <name evidence="4" type="primary">SDR1</name>
    <name evidence="4" type="ORF">CR513_59709</name>
</gene>
<dbReference type="STRING" id="157652.A0A371E7N2"/>
<dbReference type="PANTHER" id="PTHR43490:SF105">
    <property type="entry name" value="SHORT CHAIN DEHYDROGENASE_REDUCTASE"/>
    <property type="match status" value="1"/>
</dbReference>